<accession>A0A0Q3M067</accession>
<keyword evidence="4" id="KW-1185">Reference proteome</keyword>
<name>A0A0Q3M067_BRADI</name>
<proteinExistence type="predicted"/>
<evidence type="ECO:0000313" key="3">
    <source>
        <dbReference type="EnsemblPlants" id="KQJ97893"/>
    </source>
</evidence>
<reference evidence="3" key="3">
    <citation type="submission" date="2018-08" db="UniProtKB">
        <authorList>
            <consortium name="EnsemblPlants"/>
        </authorList>
    </citation>
    <scope>IDENTIFICATION</scope>
    <source>
        <strain evidence="3">cv. Bd21</strain>
    </source>
</reference>
<protein>
    <submittedName>
        <fullName evidence="2 3">Uncharacterized protein</fullName>
    </submittedName>
</protein>
<dbReference type="EMBL" id="CM000882">
    <property type="protein sequence ID" value="KQJ97893.1"/>
    <property type="molecule type" value="Genomic_DNA"/>
</dbReference>
<evidence type="ECO:0000313" key="2">
    <source>
        <dbReference type="EMBL" id="KQJ97893.1"/>
    </source>
</evidence>
<dbReference type="Gramene" id="KQJ97893">
    <property type="protein sequence ID" value="KQJ97893"/>
    <property type="gene ID" value="BRADI_3g33994v3"/>
</dbReference>
<dbReference type="AlphaFoldDB" id="A0A0Q3M067"/>
<gene>
    <name evidence="2" type="ORF">BRADI_3g33994v3</name>
</gene>
<reference evidence="2 3" key="1">
    <citation type="journal article" date="2010" name="Nature">
        <title>Genome sequencing and analysis of the model grass Brachypodium distachyon.</title>
        <authorList>
            <consortium name="International Brachypodium Initiative"/>
        </authorList>
    </citation>
    <scope>NUCLEOTIDE SEQUENCE [LARGE SCALE GENOMIC DNA]</scope>
    <source>
        <strain evidence="2 3">Bd21</strain>
    </source>
</reference>
<evidence type="ECO:0000313" key="4">
    <source>
        <dbReference type="Proteomes" id="UP000008810"/>
    </source>
</evidence>
<reference evidence="2" key="2">
    <citation type="submission" date="2017-06" db="EMBL/GenBank/DDBJ databases">
        <title>WGS assembly of Brachypodium distachyon.</title>
        <authorList>
            <consortium name="The International Brachypodium Initiative"/>
            <person name="Lucas S."/>
            <person name="Harmon-Smith M."/>
            <person name="Lail K."/>
            <person name="Tice H."/>
            <person name="Grimwood J."/>
            <person name="Bruce D."/>
            <person name="Barry K."/>
            <person name="Shu S."/>
            <person name="Lindquist E."/>
            <person name="Wang M."/>
            <person name="Pitluck S."/>
            <person name="Vogel J.P."/>
            <person name="Garvin D.F."/>
            <person name="Mockler T.C."/>
            <person name="Schmutz J."/>
            <person name="Rokhsar D."/>
            <person name="Bevan M.W."/>
        </authorList>
    </citation>
    <scope>NUCLEOTIDE SEQUENCE</scope>
    <source>
        <strain evidence="2">Bd21</strain>
    </source>
</reference>
<dbReference type="InParanoid" id="A0A0Q3M067"/>
<feature type="compositionally biased region" description="Polar residues" evidence="1">
    <location>
        <begin position="20"/>
        <end position="31"/>
    </location>
</feature>
<dbReference type="Proteomes" id="UP000008810">
    <property type="component" value="Chromosome 3"/>
</dbReference>
<feature type="region of interest" description="Disordered" evidence="1">
    <location>
        <begin position="20"/>
        <end position="46"/>
    </location>
</feature>
<sequence length="87" mass="9904">MSNSCATPQAILDLATATEKQAPTTTLSGKPSQLGCEPNIDSGWRTTKPKRPLRRLFLPLRAALWPRYHVLCISFRCFWLLIVRVRH</sequence>
<organism evidence="2">
    <name type="scientific">Brachypodium distachyon</name>
    <name type="common">Purple false brome</name>
    <name type="synonym">Trachynia distachya</name>
    <dbReference type="NCBI Taxonomy" id="15368"/>
    <lineage>
        <taxon>Eukaryota</taxon>
        <taxon>Viridiplantae</taxon>
        <taxon>Streptophyta</taxon>
        <taxon>Embryophyta</taxon>
        <taxon>Tracheophyta</taxon>
        <taxon>Spermatophyta</taxon>
        <taxon>Magnoliopsida</taxon>
        <taxon>Liliopsida</taxon>
        <taxon>Poales</taxon>
        <taxon>Poaceae</taxon>
        <taxon>BOP clade</taxon>
        <taxon>Pooideae</taxon>
        <taxon>Stipodae</taxon>
        <taxon>Brachypodieae</taxon>
        <taxon>Brachypodium</taxon>
    </lineage>
</organism>
<dbReference type="EnsemblPlants" id="KQJ97893">
    <property type="protein sequence ID" value="KQJ97893"/>
    <property type="gene ID" value="BRADI_3g33994v3"/>
</dbReference>
<evidence type="ECO:0000256" key="1">
    <source>
        <dbReference type="SAM" id="MobiDB-lite"/>
    </source>
</evidence>